<evidence type="ECO:0000313" key="2">
    <source>
        <dbReference type="EMBL" id="KAF8908649.1"/>
    </source>
</evidence>
<comment type="caution">
    <text evidence="2">The sequence shown here is derived from an EMBL/GenBank/DDBJ whole genome shotgun (WGS) entry which is preliminary data.</text>
</comment>
<reference evidence="2" key="1">
    <citation type="submission" date="2020-11" db="EMBL/GenBank/DDBJ databases">
        <authorList>
            <consortium name="DOE Joint Genome Institute"/>
            <person name="Ahrendt S."/>
            <person name="Riley R."/>
            <person name="Andreopoulos W."/>
            <person name="LaButti K."/>
            <person name="Pangilinan J."/>
            <person name="Ruiz-duenas F.J."/>
            <person name="Barrasa J.M."/>
            <person name="Sanchez-Garcia M."/>
            <person name="Camarero S."/>
            <person name="Miyauchi S."/>
            <person name="Serrano A."/>
            <person name="Linde D."/>
            <person name="Babiker R."/>
            <person name="Drula E."/>
            <person name="Ayuso-Fernandez I."/>
            <person name="Pacheco R."/>
            <person name="Padilla G."/>
            <person name="Ferreira P."/>
            <person name="Barriuso J."/>
            <person name="Kellner H."/>
            <person name="Castanera R."/>
            <person name="Alfaro M."/>
            <person name="Ramirez L."/>
            <person name="Pisabarro A.G."/>
            <person name="Kuo A."/>
            <person name="Tritt A."/>
            <person name="Lipzen A."/>
            <person name="He G."/>
            <person name="Yan M."/>
            <person name="Ng V."/>
            <person name="Cullen D."/>
            <person name="Martin F."/>
            <person name="Rosso M.-N."/>
            <person name="Henrissat B."/>
            <person name="Hibbett D."/>
            <person name="Martinez A.T."/>
            <person name="Grigoriev I.V."/>
        </authorList>
    </citation>
    <scope>NUCLEOTIDE SEQUENCE</scope>
    <source>
        <strain evidence="2">AH 44721</strain>
    </source>
</reference>
<dbReference type="AlphaFoldDB" id="A0A9P5TS55"/>
<accession>A0A9P5TS55</accession>
<name>A0A9P5TS55_GYMJU</name>
<protein>
    <submittedName>
        <fullName evidence="2">Uncharacterized protein</fullName>
    </submittedName>
</protein>
<evidence type="ECO:0000256" key="1">
    <source>
        <dbReference type="SAM" id="MobiDB-lite"/>
    </source>
</evidence>
<feature type="compositionally biased region" description="Basic and acidic residues" evidence="1">
    <location>
        <begin position="159"/>
        <end position="172"/>
    </location>
</feature>
<dbReference type="EMBL" id="JADNYJ010000011">
    <property type="protein sequence ID" value="KAF8908649.1"/>
    <property type="molecule type" value="Genomic_DNA"/>
</dbReference>
<feature type="region of interest" description="Disordered" evidence="1">
    <location>
        <begin position="151"/>
        <end position="235"/>
    </location>
</feature>
<sequence>MSQLFQGASHPGILRVGRLLASCCSTGAEPSGGSEYSTLKQGRSPQHANQHGPEDKTWINELQLQNRRLRADEGLQSRGSIRKRRKANRLRSRQASGRMNPTHGPQLPTLHSDLNVSNKFPCSAYDENYKPIMLRNLKDKSMTSRVLVPLDGPKSPLWPEKDVSTHKPESLHPNRKGTLQAADKRDDSEEALIDTEAGISDGSESGNAKSAGEGERSTGNEKRISRFVEAEDTKSDGALKVEENVKKLKGEWTTTRARFTSVNECSAWTSTKIL</sequence>
<feature type="compositionally biased region" description="Polar residues" evidence="1">
    <location>
        <begin position="34"/>
        <end position="49"/>
    </location>
</feature>
<gene>
    <name evidence="2" type="ORF">CPB84DRAFT_1868184</name>
</gene>
<organism evidence="2 3">
    <name type="scientific">Gymnopilus junonius</name>
    <name type="common">Spectacular rustgill mushroom</name>
    <name type="synonym">Gymnopilus spectabilis subsp. junonius</name>
    <dbReference type="NCBI Taxonomy" id="109634"/>
    <lineage>
        <taxon>Eukaryota</taxon>
        <taxon>Fungi</taxon>
        <taxon>Dikarya</taxon>
        <taxon>Basidiomycota</taxon>
        <taxon>Agaricomycotina</taxon>
        <taxon>Agaricomycetes</taxon>
        <taxon>Agaricomycetidae</taxon>
        <taxon>Agaricales</taxon>
        <taxon>Agaricineae</taxon>
        <taxon>Hymenogastraceae</taxon>
        <taxon>Gymnopilus</taxon>
    </lineage>
</organism>
<keyword evidence="3" id="KW-1185">Reference proteome</keyword>
<proteinExistence type="predicted"/>
<dbReference type="Proteomes" id="UP000724874">
    <property type="component" value="Unassembled WGS sequence"/>
</dbReference>
<feature type="compositionally biased region" description="Basic and acidic residues" evidence="1">
    <location>
        <begin position="212"/>
        <end position="235"/>
    </location>
</feature>
<feature type="region of interest" description="Disordered" evidence="1">
    <location>
        <begin position="30"/>
        <end position="56"/>
    </location>
</feature>
<feature type="region of interest" description="Disordered" evidence="1">
    <location>
        <begin position="69"/>
        <end position="112"/>
    </location>
</feature>
<evidence type="ECO:0000313" key="3">
    <source>
        <dbReference type="Proteomes" id="UP000724874"/>
    </source>
</evidence>
<feature type="compositionally biased region" description="Basic residues" evidence="1">
    <location>
        <begin position="80"/>
        <end position="92"/>
    </location>
</feature>